<protein>
    <submittedName>
        <fullName evidence="1">Uncharacterized protein</fullName>
    </submittedName>
</protein>
<accession>A0A1J5RX55</accession>
<proteinExistence type="predicted"/>
<name>A0A1J5RX55_9ZZZZ</name>
<dbReference type="SUPFAM" id="SSF53335">
    <property type="entry name" value="S-adenosyl-L-methionine-dependent methyltransferases"/>
    <property type="match status" value="1"/>
</dbReference>
<dbReference type="AlphaFoldDB" id="A0A1J5RX55"/>
<sequence length="131" mass="14682">MHPCPRCETDYASATWHCPHCEFTPLIRDGRRVFAPDLAETSEAFPAEAHRRFEDLQDTSFWFRARNALLQGLAGKYFASARSFMEIGCGTGYVLAGLQQALPSARVFGNELYSEGSSRVVIARKNDFVQS</sequence>
<reference evidence="1" key="1">
    <citation type="submission" date="2016-10" db="EMBL/GenBank/DDBJ databases">
        <title>Sequence of Gallionella enrichment culture.</title>
        <authorList>
            <person name="Poehlein A."/>
            <person name="Muehling M."/>
            <person name="Daniel R."/>
        </authorList>
    </citation>
    <scope>NUCLEOTIDE SEQUENCE</scope>
</reference>
<gene>
    <name evidence="1" type="ORF">GALL_253200</name>
</gene>
<organism evidence="1">
    <name type="scientific">mine drainage metagenome</name>
    <dbReference type="NCBI Taxonomy" id="410659"/>
    <lineage>
        <taxon>unclassified sequences</taxon>
        <taxon>metagenomes</taxon>
        <taxon>ecological metagenomes</taxon>
    </lineage>
</organism>
<dbReference type="EMBL" id="MLJW01000224">
    <property type="protein sequence ID" value="OIQ92717.1"/>
    <property type="molecule type" value="Genomic_DNA"/>
</dbReference>
<evidence type="ECO:0000313" key="1">
    <source>
        <dbReference type="EMBL" id="OIQ92717.1"/>
    </source>
</evidence>
<dbReference type="InterPro" id="IPR029063">
    <property type="entry name" value="SAM-dependent_MTases_sf"/>
</dbReference>
<dbReference type="Gene3D" id="3.40.50.150">
    <property type="entry name" value="Vaccinia Virus protein VP39"/>
    <property type="match status" value="1"/>
</dbReference>
<comment type="caution">
    <text evidence="1">The sequence shown here is derived from an EMBL/GenBank/DDBJ whole genome shotgun (WGS) entry which is preliminary data.</text>
</comment>